<dbReference type="PANTHER" id="PTHR30518:SF2">
    <property type="entry name" value="ENDOLYTIC MUREIN TRANSGLYCOSYLASE"/>
    <property type="match status" value="1"/>
</dbReference>
<feature type="compositionally biased region" description="Polar residues" evidence="8">
    <location>
        <begin position="118"/>
        <end position="128"/>
    </location>
</feature>
<dbReference type="CDD" id="cd08010">
    <property type="entry name" value="MltG_like"/>
    <property type="match status" value="1"/>
</dbReference>
<feature type="region of interest" description="Disordered" evidence="8">
    <location>
        <begin position="1"/>
        <end position="255"/>
    </location>
</feature>
<feature type="site" description="Important for catalytic activity" evidence="7">
    <location>
        <position position="479"/>
    </location>
</feature>
<evidence type="ECO:0000256" key="3">
    <source>
        <dbReference type="ARBA" id="ARBA00022989"/>
    </source>
</evidence>
<evidence type="ECO:0000256" key="6">
    <source>
        <dbReference type="ARBA" id="ARBA00023316"/>
    </source>
</evidence>
<keyword evidence="4 7" id="KW-0472">Membrane</keyword>
<evidence type="ECO:0000256" key="5">
    <source>
        <dbReference type="ARBA" id="ARBA00023239"/>
    </source>
</evidence>
<keyword evidence="10" id="KW-1185">Reference proteome</keyword>
<sequence length="603" mass="66587">MSYDNYQGQEGVSRRSRRRQDTGAGATAEERDADPLTDPWQRESSRASRGRRARPSQEAYHSPTDSEELREARPRGRRHRPEATPDPETGWNEALNQQAGPLPDAEPRGRRHRRSAETVESTSVTESFPSEDAGPRRRRRRPTDTDPGDSAPAAQASSRNTAAAPVAEPPHSTDDPAPPFDLPFETDDESGWLDGAGEDSEDDRPRRRSRSRGAREVSDEDDEPPRRDRKRRSAAGAGRRSTASRKSRRAVRKRRRNRGAGIVAVLVLLLIVGGGGTAGFTVLRTYVFPPDYDGEGEGSVKIVVEEGFTGTQIGQALKDEGVVASVRAFTNAIRGENSADFEPGTYELRLRMSAEAAVDMLLDPASRMGEQITIREGLRASEIMEQLAEESGVPLEEFEAAYEDPAALGLPDYAEQGAEGYLFPDTYAFDASADATQILTRMVDRYKQVAEEIELGKRAEQQGYTVNEIMAMAAIIQAESGSVADMPKVARVIYNRLDEGMMLQMDSTCFYALGEYGIALNDEQQQRCEASDSEYKTYFRQGLPVGPIVSPGKSAIEAALQPADGDWLYFVTTDPENGVTKFAETETKFWDLVEEFNQNQQAQ</sequence>
<evidence type="ECO:0000256" key="8">
    <source>
        <dbReference type="SAM" id="MobiDB-lite"/>
    </source>
</evidence>
<protein>
    <recommendedName>
        <fullName evidence="7">Endolytic murein transglycosylase</fullName>
        <ecNumber evidence="7">4.2.2.29</ecNumber>
    </recommendedName>
    <alternativeName>
        <fullName evidence="7">Peptidoglycan lytic transglycosylase</fullName>
    </alternativeName>
    <alternativeName>
        <fullName evidence="7">Peptidoglycan polymerization terminase</fullName>
    </alternativeName>
</protein>
<reference evidence="10" key="1">
    <citation type="journal article" date="2019" name="Int. J. Syst. Evol. Microbiol.">
        <title>The Global Catalogue of Microorganisms (GCM) 10K type strain sequencing project: providing services to taxonomists for standard genome sequencing and annotation.</title>
        <authorList>
            <consortium name="The Broad Institute Genomics Platform"/>
            <consortium name="The Broad Institute Genome Sequencing Center for Infectious Disease"/>
            <person name="Wu L."/>
            <person name="Ma J."/>
        </authorList>
    </citation>
    <scope>NUCLEOTIDE SEQUENCE [LARGE SCALE GENOMIC DNA]</scope>
    <source>
        <strain evidence="10">JCM 17137</strain>
    </source>
</reference>
<keyword evidence="1 7" id="KW-1003">Cell membrane</keyword>
<dbReference type="Pfam" id="PF02618">
    <property type="entry name" value="YceG"/>
    <property type="match status" value="1"/>
</dbReference>
<feature type="compositionally biased region" description="Low complexity" evidence="8">
    <location>
        <begin position="148"/>
        <end position="165"/>
    </location>
</feature>
<comment type="caution">
    <text evidence="9">The sequence shown here is derived from an EMBL/GenBank/DDBJ whole genome shotgun (WGS) entry which is preliminary data.</text>
</comment>
<evidence type="ECO:0000313" key="10">
    <source>
        <dbReference type="Proteomes" id="UP001500908"/>
    </source>
</evidence>
<evidence type="ECO:0000256" key="2">
    <source>
        <dbReference type="ARBA" id="ARBA00022692"/>
    </source>
</evidence>
<keyword evidence="2 7" id="KW-0812">Transmembrane</keyword>
<dbReference type="Gene3D" id="3.30.1490.480">
    <property type="entry name" value="Endolytic murein transglycosylase"/>
    <property type="match status" value="1"/>
</dbReference>
<dbReference type="PANTHER" id="PTHR30518">
    <property type="entry name" value="ENDOLYTIC MUREIN TRANSGLYCOSYLASE"/>
    <property type="match status" value="1"/>
</dbReference>
<comment type="similarity">
    <text evidence="7">Belongs to the transglycosylase MltG family.</text>
</comment>
<keyword evidence="5 7" id="KW-0456">Lyase</keyword>
<feature type="transmembrane region" description="Helical" evidence="7">
    <location>
        <begin position="259"/>
        <end position="283"/>
    </location>
</feature>
<dbReference type="InterPro" id="IPR003770">
    <property type="entry name" value="MLTG-like"/>
</dbReference>
<feature type="compositionally biased region" description="Basic residues" evidence="8">
    <location>
        <begin position="242"/>
        <end position="255"/>
    </location>
</feature>
<gene>
    <name evidence="7" type="primary">mltG</name>
    <name evidence="9" type="ORF">GCM10022402_27000</name>
</gene>
<organism evidence="9 10">
    <name type="scientific">Salinactinospora qingdaonensis</name>
    <dbReference type="NCBI Taxonomy" id="702744"/>
    <lineage>
        <taxon>Bacteria</taxon>
        <taxon>Bacillati</taxon>
        <taxon>Actinomycetota</taxon>
        <taxon>Actinomycetes</taxon>
        <taxon>Streptosporangiales</taxon>
        <taxon>Nocardiopsidaceae</taxon>
        <taxon>Salinactinospora</taxon>
    </lineage>
</organism>
<feature type="compositionally biased region" description="Acidic residues" evidence="8">
    <location>
        <begin position="184"/>
        <end position="202"/>
    </location>
</feature>
<dbReference type="HAMAP" id="MF_02065">
    <property type="entry name" value="MltG"/>
    <property type="match status" value="1"/>
</dbReference>
<dbReference type="Proteomes" id="UP001500908">
    <property type="component" value="Unassembled WGS sequence"/>
</dbReference>
<evidence type="ECO:0000313" key="9">
    <source>
        <dbReference type="EMBL" id="GAA3746088.1"/>
    </source>
</evidence>
<comment type="catalytic activity">
    <reaction evidence="7">
        <text>a peptidoglycan chain = a peptidoglycan chain with N-acetyl-1,6-anhydromuramyl-[peptide] at the reducing end + a peptidoglycan chain with N-acetylglucosamine at the non-reducing end.</text>
        <dbReference type="EC" id="4.2.2.29"/>
    </reaction>
</comment>
<comment type="subcellular location">
    <subcellularLocation>
        <location evidence="7">Cell membrane</location>
        <topology evidence="7">Single-pass membrane protein</topology>
    </subcellularLocation>
</comment>
<name>A0ABP7FSI4_9ACTN</name>
<dbReference type="EMBL" id="BAABDD010000011">
    <property type="protein sequence ID" value="GAA3746088.1"/>
    <property type="molecule type" value="Genomic_DNA"/>
</dbReference>
<proteinExistence type="inferred from homology"/>
<evidence type="ECO:0000256" key="7">
    <source>
        <dbReference type="HAMAP-Rule" id="MF_02065"/>
    </source>
</evidence>
<evidence type="ECO:0000256" key="4">
    <source>
        <dbReference type="ARBA" id="ARBA00023136"/>
    </source>
</evidence>
<keyword evidence="6 7" id="KW-0961">Cell wall biogenesis/degradation</keyword>
<keyword evidence="3 7" id="KW-1133">Transmembrane helix</keyword>
<feature type="compositionally biased region" description="Basic and acidic residues" evidence="8">
    <location>
        <begin position="28"/>
        <end position="46"/>
    </location>
</feature>
<feature type="compositionally biased region" description="Polar residues" evidence="8">
    <location>
        <begin position="1"/>
        <end position="10"/>
    </location>
</feature>
<dbReference type="NCBIfam" id="TIGR00247">
    <property type="entry name" value="endolytic transglycosylase MltG"/>
    <property type="match status" value="1"/>
</dbReference>
<evidence type="ECO:0000256" key="1">
    <source>
        <dbReference type="ARBA" id="ARBA00022475"/>
    </source>
</evidence>
<dbReference type="EC" id="4.2.2.29" evidence="7"/>
<accession>A0ABP7FSI4</accession>
<dbReference type="RefSeq" id="WP_344971579.1">
    <property type="nucleotide sequence ID" value="NZ_BAABDD010000011.1"/>
</dbReference>
<comment type="function">
    <text evidence="7">Functions as a peptidoglycan terminase that cleaves nascent peptidoglycan strands endolytically to terminate their elongation.</text>
</comment>